<dbReference type="AlphaFoldDB" id="A0A6A5QNP4"/>
<dbReference type="Proteomes" id="UP000800096">
    <property type="component" value="Unassembled WGS sequence"/>
</dbReference>
<evidence type="ECO:0000313" key="3">
    <source>
        <dbReference type="Proteomes" id="UP000800096"/>
    </source>
</evidence>
<name>A0A6A5QNP4_AMPQU</name>
<sequence length="292" mass="32233">MATHIPPTATDNPTSPQAPPQAETQETQDLPSAPSPPSPSHQITHSTTPTPPSSFHAIQALLAPFNTLFNTLVSSLRHPLITHIDLTLPVHDSPLPYPIYTFHAAPLAFARGAAAFPAATPAALQRALQKLDLCDVSVHMMRGHAQRVLDGVGARVSWVVVCGVPRFLVRYGFEEAGLSFHSVCLVSTAGGEEFVADFTLEQFGYPQDRWFMRWDEYRDGMCEDEGKVADQEWVDFTEKLSQGENLYVLRQALNEACKCVGDEVFRGLEEGEREGYVKKCALKAVEVWDVDE</sequence>
<reference evidence="2" key="1">
    <citation type="journal article" date="2020" name="Stud. Mycol.">
        <title>101 Dothideomycetes genomes: a test case for predicting lifestyles and emergence of pathogens.</title>
        <authorList>
            <person name="Haridas S."/>
            <person name="Albert R."/>
            <person name="Binder M."/>
            <person name="Bloem J."/>
            <person name="Labutti K."/>
            <person name="Salamov A."/>
            <person name="Andreopoulos B."/>
            <person name="Baker S."/>
            <person name="Barry K."/>
            <person name="Bills G."/>
            <person name="Bluhm B."/>
            <person name="Cannon C."/>
            <person name="Castanera R."/>
            <person name="Culley D."/>
            <person name="Daum C."/>
            <person name="Ezra D."/>
            <person name="Gonzalez J."/>
            <person name="Henrissat B."/>
            <person name="Kuo A."/>
            <person name="Liang C."/>
            <person name="Lipzen A."/>
            <person name="Lutzoni F."/>
            <person name="Magnuson J."/>
            <person name="Mondo S."/>
            <person name="Nolan M."/>
            <person name="Ohm R."/>
            <person name="Pangilinan J."/>
            <person name="Park H.-J."/>
            <person name="Ramirez L."/>
            <person name="Alfaro M."/>
            <person name="Sun H."/>
            <person name="Tritt A."/>
            <person name="Yoshinaga Y."/>
            <person name="Zwiers L.-H."/>
            <person name="Turgeon B."/>
            <person name="Goodwin S."/>
            <person name="Spatafora J."/>
            <person name="Crous P."/>
            <person name="Grigoriev I."/>
        </authorList>
    </citation>
    <scope>NUCLEOTIDE SEQUENCE</scope>
    <source>
        <strain evidence="2">HMLAC05119</strain>
    </source>
</reference>
<proteinExistence type="predicted"/>
<keyword evidence="3" id="KW-1185">Reference proteome</keyword>
<feature type="region of interest" description="Disordered" evidence="1">
    <location>
        <begin position="1"/>
        <end position="51"/>
    </location>
</feature>
<organism evidence="2 3">
    <name type="scientific">Ampelomyces quisqualis</name>
    <name type="common">Powdery mildew agent</name>
    <dbReference type="NCBI Taxonomy" id="50730"/>
    <lineage>
        <taxon>Eukaryota</taxon>
        <taxon>Fungi</taxon>
        <taxon>Dikarya</taxon>
        <taxon>Ascomycota</taxon>
        <taxon>Pezizomycotina</taxon>
        <taxon>Dothideomycetes</taxon>
        <taxon>Pleosporomycetidae</taxon>
        <taxon>Pleosporales</taxon>
        <taxon>Pleosporineae</taxon>
        <taxon>Phaeosphaeriaceae</taxon>
        <taxon>Ampelomyces</taxon>
    </lineage>
</organism>
<evidence type="ECO:0000256" key="1">
    <source>
        <dbReference type="SAM" id="MobiDB-lite"/>
    </source>
</evidence>
<evidence type="ECO:0000313" key="2">
    <source>
        <dbReference type="EMBL" id="KAF1915657.1"/>
    </source>
</evidence>
<protein>
    <submittedName>
        <fullName evidence="2">Uncharacterized protein</fullName>
    </submittedName>
</protein>
<accession>A0A6A5QNP4</accession>
<dbReference type="EMBL" id="ML979136">
    <property type="protein sequence ID" value="KAF1915657.1"/>
    <property type="molecule type" value="Genomic_DNA"/>
</dbReference>
<gene>
    <name evidence="2" type="ORF">BDU57DRAFT_279491</name>
</gene>
<dbReference type="OrthoDB" id="3778887at2759"/>